<dbReference type="EMBL" id="JAAAIL010000021">
    <property type="protein sequence ID" value="KAG0281382.1"/>
    <property type="molecule type" value="Genomic_DNA"/>
</dbReference>
<feature type="compositionally biased region" description="Low complexity" evidence="3">
    <location>
        <begin position="600"/>
        <end position="611"/>
    </location>
</feature>
<organism evidence="6 7">
    <name type="scientific">Linnemannia exigua</name>
    <dbReference type="NCBI Taxonomy" id="604196"/>
    <lineage>
        <taxon>Eukaryota</taxon>
        <taxon>Fungi</taxon>
        <taxon>Fungi incertae sedis</taxon>
        <taxon>Mucoromycota</taxon>
        <taxon>Mortierellomycotina</taxon>
        <taxon>Mortierellomycetes</taxon>
        <taxon>Mortierellales</taxon>
        <taxon>Mortierellaceae</taxon>
        <taxon>Linnemannia</taxon>
    </lineage>
</organism>
<dbReference type="Gene3D" id="2.120.10.80">
    <property type="entry name" value="Kelch-type beta propeller"/>
    <property type="match status" value="1"/>
</dbReference>
<evidence type="ECO:0000256" key="1">
    <source>
        <dbReference type="ARBA" id="ARBA00022441"/>
    </source>
</evidence>
<evidence type="ECO:0000256" key="3">
    <source>
        <dbReference type="SAM" id="MobiDB-lite"/>
    </source>
</evidence>
<dbReference type="PROSITE" id="PS51257">
    <property type="entry name" value="PROKAR_LIPOPROTEIN"/>
    <property type="match status" value="1"/>
</dbReference>
<evidence type="ECO:0008006" key="8">
    <source>
        <dbReference type="Google" id="ProtNLM"/>
    </source>
</evidence>
<feature type="compositionally biased region" description="Basic and acidic residues" evidence="3">
    <location>
        <begin position="618"/>
        <end position="631"/>
    </location>
</feature>
<evidence type="ECO:0000256" key="4">
    <source>
        <dbReference type="SAM" id="Phobius"/>
    </source>
</evidence>
<feature type="chain" id="PRO_5042102148" description="Galactose oxidase" evidence="5">
    <location>
        <begin position="20"/>
        <end position="631"/>
    </location>
</feature>
<feature type="region of interest" description="Disordered" evidence="3">
    <location>
        <begin position="593"/>
        <end position="631"/>
    </location>
</feature>
<dbReference type="PANTHER" id="PTHR46093">
    <property type="entry name" value="ACYL-COA-BINDING DOMAIN-CONTAINING PROTEIN 5"/>
    <property type="match status" value="1"/>
</dbReference>
<keyword evidence="2" id="KW-0677">Repeat</keyword>
<evidence type="ECO:0000256" key="5">
    <source>
        <dbReference type="SAM" id="SignalP"/>
    </source>
</evidence>
<dbReference type="Proteomes" id="UP001194580">
    <property type="component" value="Unassembled WGS sequence"/>
</dbReference>
<reference evidence="6" key="1">
    <citation type="journal article" date="2020" name="Fungal Divers.">
        <title>Resolving the Mortierellaceae phylogeny through synthesis of multi-gene phylogenetics and phylogenomics.</title>
        <authorList>
            <person name="Vandepol N."/>
            <person name="Liber J."/>
            <person name="Desiro A."/>
            <person name="Na H."/>
            <person name="Kennedy M."/>
            <person name="Barry K."/>
            <person name="Grigoriev I.V."/>
            <person name="Miller A.N."/>
            <person name="O'Donnell K."/>
            <person name="Stajich J.E."/>
            <person name="Bonito G."/>
        </authorList>
    </citation>
    <scope>NUCLEOTIDE SEQUENCE</scope>
    <source>
        <strain evidence="6">NRRL 28262</strain>
    </source>
</reference>
<sequence length="631" mass="67359">MKVFSSVALLSTLVTLACAQPQNVPPRSTRAITLIGNNLYLYGGSSSGGECYSDLFSLNLNPTEGWVAADAQWNPIRTGDTPALGVDSWAVGSADAAGLLVYGQSLCPQNLDKSSLNPPHTYTATSGSALFHNTDENWSLVRTASNIFGNRSVVNDQPVAVQVIDSQGHVVYTFVYDFFNPQLGMQLWTFPTTGTLPTNIVEVAKNTTMPTSLPPPANGTNTTVPAPAPVTGNLAPWIDVGSAVYLSGGTIVVVGGGKEAGERLSGDNIDAASGYNKMDRCWVYTIATNEWAVRPLTGDGGAFPLPRRLHALAVVGNDIFMHGGNTTQTIPTDSYASDMWILNTQTWAWTRGTSSTDGRAMHTLVHVATNNNLLAISGFQFLSSPTRGAQNSFISVYDIATSTWGSQFGTINQSYFQRHAGAIIGGSLAGFLVLTVIAAVLARLFRRRRGPRKAAGTMIGGASGPGRNRSIKPFIASMTTRNNKNSDRNDAATAGGAVSQLSGMTLNNHNQRPYETEIDLSSLPRASESTVYQSYNPYDPTKQQQHVPLMSANALEQQRDALDPYADDNDEVEEKDAPINFRIPAHGQIGSPVPEHTYPGQTAGIAGQTTGVSGNPVRSERAVHEDSVSYL</sequence>
<evidence type="ECO:0000256" key="2">
    <source>
        <dbReference type="ARBA" id="ARBA00022737"/>
    </source>
</evidence>
<proteinExistence type="predicted"/>
<keyword evidence="5" id="KW-0732">Signal</keyword>
<dbReference type="AlphaFoldDB" id="A0AAD4DLT4"/>
<name>A0AAD4DLT4_9FUNG</name>
<evidence type="ECO:0000313" key="6">
    <source>
        <dbReference type="EMBL" id="KAG0281382.1"/>
    </source>
</evidence>
<keyword evidence="7" id="KW-1185">Reference proteome</keyword>
<feature type="signal peptide" evidence="5">
    <location>
        <begin position="1"/>
        <end position="19"/>
    </location>
</feature>
<dbReference type="PANTHER" id="PTHR46093:SF18">
    <property type="entry name" value="FIBRONECTIN TYPE-III DOMAIN-CONTAINING PROTEIN"/>
    <property type="match status" value="1"/>
</dbReference>
<keyword evidence="4" id="KW-0472">Membrane</keyword>
<keyword evidence="4" id="KW-0812">Transmembrane</keyword>
<accession>A0AAD4DLT4</accession>
<protein>
    <recommendedName>
        <fullName evidence="8">Galactose oxidase</fullName>
    </recommendedName>
</protein>
<dbReference type="InterPro" id="IPR015915">
    <property type="entry name" value="Kelch-typ_b-propeller"/>
</dbReference>
<evidence type="ECO:0000313" key="7">
    <source>
        <dbReference type="Proteomes" id="UP001194580"/>
    </source>
</evidence>
<comment type="caution">
    <text evidence="6">The sequence shown here is derived from an EMBL/GenBank/DDBJ whole genome shotgun (WGS) entry which is preliminary data.</text>
</comment>
<feature type="transmembrane region" description="Helical" evidence="4">
    <location>
        <begin position="420"/>
        <end position="445"/>
    </location>
</feature>
<dbReference type="SUPFAM" id="SSF117281">
    <property type="entry name" value="Kelch motif"/>
    <property type="match status" value="1"/>
</dbReference>
<gene>
    <name evidence="6" type="ORF">BGZ95_004412</name>
</gene>
<dbReference type="Pfam" id="PF24681">
    <property type="entry name" value="Kelch_KLHDC2_KLHL20_DRC7"/>
    <property type="match status" value="1"/>
</dbReference>
<keyword evidence="1" id="KW-0880">Kelch repeat</keyword>
<keyword evidence="4" id="KW-1133">Transmembrane helix</keyword>